<dbReference type="Pfam" id="PF00400">
    <property type="entry name" value="WD40"/>
    <property type="match status" value="1"/>
</dbReference>
<evidence type="ECO:0000256" key="1">
    <source>
        <dbReference type="ARBA" id="ARBA00022737"/>
    </source>
</evidence>
<dbReference type="GeneID" id="59331536"/>
<gene>
    <name evidence="6" type="ORF">HO133_003124</name>
</gene>
<protein>
    <recommendedName>
        <fullName evidence="8">NACHT domain-containing protein</fullName>
    </recommendedName>
</protein>
<dbReference type="Gene3D" id="3.40.50.300">
    <property type="entry name" value="P-loop containing nucleotide triphosphate hydrolases"/>
    <property type="match status" value="1"/>
</dbReference>
<dbReference type="InterPro" id="IPR056884">
    <property type="entry name" value="NPHP3-like_N"/>
</dbReference>
<evidence type="ECO:0008006" key="8">
    <source>
        <dbReference type="Google" id="ProtNLM"/>
    </source>
</evidence>
<dbReference type="Pfam" id="PF24883">
    <property type="entry name" value="NPHP3_N"/>
    <property type="match status" value="1"/>
</dbReference>
<name>A0A8H6CCI0_9LECA</name>
<dbReference type="SMART" id="SM00320">
    <property type="entry name" value="WD40"/>
    <property type="match status" value="5"/>
</dbReference>
<sequence length="1594" mass="177642">MWKRIRSHVSPKNEVPEFLATSAANARRPLANTPSGPQRGRTLAANDAQEAEMATRGPSPFSSYHVERSGAEQGPTDELGLHVVYRPSSPAPLDIIFVHGLGGASHRTWSKNQDHNLFWPQQWLPLEPDICSARILTFGYNAKFRSGGPQNMNIADFAKDLLYEMKFGKDIDTEDLGIGNAYLLGQNDENYRDVIRSISAIMFLATPHRGTDLAELLNRMLFVSFQSPKDFIVDLSRSSAAIEEINEEFRHVAPKISIFSFYETLPTQVGPKKVKCAEDFGGKPSVNSDIGISASLYSHTLPTPGVAERENRSSNEAKLVEKLFTTNQSLEDDFAFLQQRWMPGTCGWILSDPKFRTWLENASGSCIAWLNAPPASGKSVLATYIVNYVRELGHYCQYFFINFGDPTKRSPAALLRSIGFQMAEGIPAFRREMVKLSREGVTLEKKDARFTWHKIFTSVLSQMVLPTPLYWIIDALDESESPKVLLELLQSLPTFRTPIHILITSRRTQSLSLAFNRLSVSVPVDTVQNDYHADIMSDIRVYVEHELKFMRGTEDLKLQVTESILHRADGNFLWVRLVLEEILGCHTQQAIMQTLEEVPAGMGALYQRMELSISNNSKEADRVLAKTLLRWIVCAHHPLTLKELSQALSPEFPEFLDLKRTIQDVCGQFVVVDRSSHVAMVHKTARDYLTQTPSLYFFIDEKKSHGELFAKTISFLLRPELRSKLGRNQQVVRSTEPFLLYAATSLTHHLRQAATTSESMMNQLVKFLKGPSVLTWVHSLASFSQLEVLVTTARVLSWFSGLNGKLNTEKNPLLHRLQDLELFDLWATDLVKIVAKFGRHLLDDPTAIYKIIPPLCPRNSIMSRQFGRTESSILAISGISHTAWNDCLARVSLQNGAKAWKITCAGRYIAVLSSVGSIVLWDSVSFEETCTLRHAELVTRMSFNSTCDRLVSYGFRTTKIWAIPSGQLVAKVANPADSKALAITFAPNDTMILVASDDKVVRHLSINAVGLGWHNPEPDLLRENSAVEGGFITSPSFMVFNADATQIAVAYRGYPLSIWATDVPRLLGRCKRVVKDRANQARPSVSWMAVDRIAWNPVADQLVGLYKDGCVFKWSPSSDEYQEAHTTADEVQVSPDGKLFLTSDSNGTVKVWNLAYFAAIYQLSSENLVIDLAFGPDCKRFYDLRGSSVNAWEPNCLLRVSDTEEAASDTASDYQTSTSISHVSEAWVVSIDPISALAAAPGSQLYCVSHENGTVHLFDKTRGHLLILSESTGFLTTDHLTWGEDGSHVAAADLGGNITVKRLNAQAVHPGTTEFEVQSLLAAKSKPTVGGIHQILLNRDSTKLLIVSQDAGQIWSVETGSVAFSGVLEKGEIRRWMNLPGQRNLLLGVGPRNLEIVQWEDLAKVASLKYPEDRFQFGGRSSFDADEITNTSMKQLSLTSSIGLKEEVHVDKAMLTQDGKYLLIQLCKLVTQGRSTKRLVAFENSLLARSHHNKLPALLDCLDISNEVMTRIEVPLGILPGQTLVFLDKDLWMCTLRMNSITHTSDLKRHYFVPRDWASTESLEQCCMLQDGTFLCPKDGEVAVITSSVGVTSW</sequence>
<keyword evidence="1" id="KW-0677">Repeat</keyword>
<feature type="domain" description="Nephrocystin 3-like N-terminal" evidence="5">
    <location>
        <begin position="344"/>
        <end position="506"/>
    </location>
</feature>
<accession>A0A8H6CCI0</accession>
<dbReference type="SUPFAM" id="SSF50978">
    <property type="entry name" value="WD40 repeat-like"/>
    <property type="match status" value="2"/>
</dbReference>
<evidence type="ECO:0000313" key="7">
    <source>
        <dbReference type="Proteomes" id="UP000593566"/>
    </source>
</evidence>
<dbReference type="Gene3D" id="2.130.10.10">
    <property type="entry name" value="YVTN repeat-like/Quinoprotein amine dehydrogenase"/>
    <property type="match status" value="3"/>
</dbReference>
<dbReference type="EMBL" id="JACCJB010000016">
    <property type="protein sequence ID" value="KAF6220691.1"/>
    <property type="molecule type" value="Genomic_DNA"/>
</dbReference>
<dbReference type="Proteomes" id="UP000593566">
    <property type="component" value="Unassembled WGS sequence"/>
</dbReference>
<comment type="caution">
    <text evidence="6">The sequence shown here is derived from an EMBL/GenBank/DDBJ whole genome shotgun (WGS) entry which is preliminary data.</text>
</comment>
<dbReference type="InterPro" id="IPR001680">
    <property type="entry name" value="WD40_rpt"/>
</dbReference>
<evidence type="ECO:0000259" key="5">
    <source>
        <dbReference type="Pfam" id="PF24883"/>
    </source>
</evidence>
<dbReference type="InterPro" id="IPR054471">
    <property type="entry name" value="GPIID_WHD"/>
</dbReference>
<dbReference type="InterPro" id="IPR036322">
    <property type="entry name" value="WD40_repeat_dom_sf"/>
</dbReference>
<feature type="domain" description="GPI inositol-deacylase winged helix" evidence="4">
    <location>
        <begin position="621"/>
        <end position="691"/>
    </location>
</feature>
<keyword evidence="2" id="KW-0853">WD repeat</keyword>
<evidence type="ECO:0000256" key="2">
    <source>
        <dbReference type="PROSITE-ProRule" id="PRU00221"/>
    </source>
</evidence>
<evidence type="ECO:0000256" key="3">
    <source>
        <dbReference type="SAM" id="MobiDB-lite"/>
    </source>
</evidence>
<keyword evidence="7" id="KW-1185">Reference proteome</keyword>
<dbReference type="PANTHER" id="PTHR10039:SF16">
    <property type="entry name" value="GPI INOSITOL-DEACYLASE"/>
    <property type="match status" value="1"/>
</dbReference>
<dbReference type="RefSeq" id="XP_037150126.1">
    <property type="nucleotide sequence ID" value="XM_037294048.1"/>
</dbReference>
<dbReference type="SUPFAM" id="SSF53474">
    <property type="entry name" value="alpha/beta-Hydrolases"/>
    <property type="match status" value="1"/>
</dbReference>
<feature type="region of interest" description="Disordered" evidence="3">
    <location>
        <begin position="23"/>
        <end position="75"/>
    </location>
</feature>
<evidence type="ECO:0000313" key="6">
    <source>
        <dbReference type="EMBL" id="KAF6220691.1"/>
    </source>
</evidence>
<dbReference type="InterPro" id="IPR027417">
    <property type="entry name" value="P-loop_NTPase"/>
</dbReference>
<reference evidence="6 7" key="1">
    <citation type="journal article" date="2020" name="Genomics">
        <title>Complete, high-quality genomes from long-read metagenomic sequencing of two wolf lichen thalli reveals enigmatic genome architecture.</title>
        <authorList>
            <person name="McKenzie S.K."/>
            <person name="Walston R.F."/>
            <person name="Allen J.L."/>
        </authorList>
    </citation>
    <scope>NUCLEOTIDE SEQUENCE [LARGE SCALE GENOMIC DNA]</scope>
    <source>
        <strain evidence="6">WasteWater1</strain>
    </source>
</reference>
<dbReference type="Pfam" id="PF22939">
    <property type="entry name" value="WHD_GPIID"/>
    <property type="match status" value="1"/>
</dbReference>
<dbReference type="PANTHER" id="PTHR10039">
    <property type="entry name" value="AMELOGENIN"/>
    <property type="match status" value="1"/>
</dbReference>
<dbReference type="PROSITE" id="PS50082">
    <property type="entry name" value="WD_REPEATS_2"/>
    <property type="match status" value="1"/>
</dbReference>
<dbReference type="InterPro" id="IPR015943">
    <property type="entry name" value="WD40/YVTN_repeat-like_dom_sf"/>
</dbReference>
<organism evidence="6 7">
    <name type="scientific">Letharia lupina</name>
    <dbReference type="NCBI Taxonomy" id="560253"/>
    <lineage>
        <taxon>Eukaryota</taxon>
        <taxon>Fungi</taxon>
        <taxon>Dikarya</taxon>
        <taxon>Ascomycota</taxon>
        <taxon>Pezizomycotina</taxon>
        <taxon>Lecanoromycetes</taxon>
        <taxon>OSLEUM clade</taxon>
        <taxon>Lecanoromycetidae</taxon>
        <taxon>Lecanorales</taxon>
        <taxon>Lecanorineae</taxon>
        <taxon>Parmeliaceae</taxon>
        <taxon>Letharia</taxon>
    </lineage>
</organism>
<feature type="repeat" description="WD" evidence="2">
    <location>
        <begin position="1131"/>
        <end position="1154"/>
    </location>
</feature>
<dbReference type="InterPro" id="IPR029058">
    <property type="entry name" value="AB_hydrolase_fold"/>
</dbReference>
<proteinExistence type="predicted"/>
<evidence type="ECO:0000259" key="4">
    <source>
        <dbReference type="Pfam" id="PF22939"/>
    </source>
</evidence>
<dbReference type="SUPFAM" id="SSF52540">
    <property type="entry name" value="P-loop containing nucleoside triphosphate hydrolases"/>
    <property type="match status" value="1"/>
</dbReference>